<evidence type="ECO:0000313" key="3">
    <source>
        <dbReference type="EMBL" id="CAB4033288.1"/>
    </source>
</evidence>
<accession>A0A6S7JQG2</accession>
<dbReference type="PRINTS" id="PR00111">
    <property type="entry name" value="ABHYDROLASE"/>
</dbReference>
<comment type="similarity">
    <text evidence="1">Belongs to the peptidase S33 family. ABHD4/ABHD5 subfamily.</text>
</comment>
<dbReference type="InterPro" id="IPR029058">
    <property type="entry name" value="AB_hydrolase_fold"/>
</dbReference>
<dbReference type="OrthoDB" id="7457040at2759"/>
<dbReference type="Gene3D" id="3.40.50.1820">
    <property type="entry name" value="alpha/beta hydrolase"/>
    <property type="match status" value="1"/>
</dbReference>
<sequence>MLFPKTCTLLFFFLFLTYFFLMYSSQSWLWNWLKWCPTSETLLADAEARILNSLDITYEGRFITTSQQDQIWTVVFNKSGTKTPVLMIHGLGAGLGIWVMNIKELAKNRPVYTFDLLGFGRSSRSNFDEDPQTVEETFVNSIEDTIKELGLEKCILIGHSFGGYLAYAYAIKHPEHVKSLILVDPWGITEKTQDWEQNEHVPKWIKMMAAMLSPFNPYAALRFVGPLGPVFLRTTRPDLEKKYTSVFSDDTIPNYLYHCNAQTPSGETGFKRLTIPYLWPRFPMMHRIEDLTPDVKVFMLFGSRTRIDDSISNDILTRRPEQFEICSIKNAGHHVFADRPDAFNEKVKEICQKVEEIST</sequence>
<dbReference type="PANTHER" id="PTHR42886">
    <property type="entry name" value="RE40534P-RELATED"/>
    <property type="match status" value="1"/>
</dbReference>
<dbReference type="SUPFAM" id="SSF53474">
    <property type="entry name" value="alpha/beta-Hydrolases"/>
    <property type="match status" value="1"/>
</dbReference>
<dbReference type="Pfam" id="PF00561">
    <property type="entry name" value="Abhydrolase_1"/>
    <property type="match status" value="1"/>
</dbReference>
<dbReference type="GO" id="GO:0052689">
    <property type="term" value="F:carboxylic ester hydrolase activity"/>
    <property type="evidence" value="ECO:0007669"/>
    <property type="project" value="TreeGrafter"/>
</dbReference>
<feature type="domain" description="AB hydrolase-1" evidence="2">
    <location>
        <begin position="84"/>
        <end position="340"/>
    </location>
</feature>
<dbReference type="EMBL" id="CACRXK020019109">
    <property type="protein sequence ID" value="CAB4033288.1"/>
    <property type="molecule type" value="Genomic_DNA"/>
</dbReference>
<evidence type="ECO:0000259" key="2">
    <source>
        <dbReference type="Pfam" id="PF00561"/>
    </source>
</evidence>
<comment type="caution">
    <text evidence="3">The sequence shown here is derived from an EMBL/GenBank/DDBJ whole genome shotgun (WGS) entry which is preliminary data.</text>
</comment>
<evidence type="ECO:0000313" key="4">
    <source>
        <dbReference type="Proteomes" id="UP001152795"/>
    </source>
</evidence>
<organism evidence="3 4">
    <name type="scientific">Paramuricea clavata</name>
    <name type="common">Red gorgonian</name>
    <name type="synonym">Violescent sea-whip</name>
    <dbReference type="NCBI Taxonomy" id="317549"/>
    <lineage>
        <taxon>Eukaryota</taxon>
        <taxon>Metazoa</taxon>
        <taxon>Cnidaria</taxon>
        <taxon>Anthozoa</taxon>
        <taxon>Octocorallia</taxon>
        <taxon>Malacalcyonacea</taxon>
        <taxon>Plexauridae</taxon>
        <taxon>Paramuricea</taxon>
    </lineage>
</organism>
<evidence type="ECO:0000256" key="1">
    <source>
        <dbReference type="ARBA" id="ARBA00038097"/>
    </source>
</evidence>
<gene>
    <name evidence="3" type="ORF">PACLA_8A058181</name>
</gene>
<name>A0A6S7JQG2_PARCT</name>
<dbReference type="GO" id="GO:0006654">
    <property type="term" value="P:phosphatidic acid biosynthetic process"/>
    <property type="evidence" value="ECO:0007669"/>
    <property type="project" value="TreeGrafter"/>
</dbReference>
<dbReference type="GO" id="GO:0005739">
    <property type="term" value="C:mitochondrion"/>
    <property type="evidence" value="ECO:0007669"/>
    <property type="project" value="TreeGrafter"/>
</dbReference>
<dbReference type="InterPro" id="IPR000073">
    <property type="entry name" value="AB_hydrolase_1"/>
</dbReference>
<dbReference type="GO" id="GO:0042171">
    <property type="term" value="F:lysophosphatidic acid acyltransferase activity"/>
    <property type="evidence" value="ECO:0007669"/>
    <property type="project" value="TreeGrafter"/>
</dbReference>
<keyword evidence="4" id="KW-1185">Reference proteome</keyword>
<dbReference type="PANTHER" id="PTHR42886:SF29">
    <property type="entry name" value="PUMMELIG, ISOFORM A"/>
    <property type="match status" value="1"/>
</dbReference>
<proteinExistence type="inferred from homology"/>
<protein>
    <submittedName>
        <fullName evidence="3">1-acylglycerol-3-phosphate O-acyltransferase ABHD5</fullName>
    </submittedName>
</protein>
<dbReference type="Proteomes" id="UP001152795">
    <property type="component" value="Unassembled WGS sequence"/>
</dbReference>
<dbReference type="AlphaFoldDB" id="A0A6S7JQG2"/>
<reference evidence="3" key="1">
    <citation type="submission" date="2020-04" db="EMBL/GenBank/DDBJ databases">
        <authorList>
            <person name="Alioto T."/>
            <person name="Alioto T."/>
            <person name="Gomez Garrido J."/>
        </authorList>
    </citation>
    <scope>NUCLEOTIDE SEQUENCE</scope>
    <source>
        <strain evidence="3">A484AB</strain>
    </source>
</reference>
<dbReference type="GO" id="GO:0055088">
    <property type="term" value="P:lipid homeostasis"/>
    <property type="evidence" value="ECO:0007669"/>
    <property type="project" value="TreeGrafter"/>
</dbReference>
<dbReference type="GO" id="GO:0005811">
    <property type="term" value="C:lipid droplet"/>
    <property type="evidence" value="ECO:0007669"/>
    <property type="project" value="TreeGrafter"/>
</dbReference>